<reference evidence="4 5" key="1">
    <citation type="submission" date="2024-01" db="EMBL/GenBank/DDBJ databases">
        <title>The genome of the rayed Mediterranean limpet Patella caerulea (Linnaeus, 1758).</title>
        <authorList>
            <person name="Anh-Thu Weber A."/>
            <person name="Halstead-Nussloch G."/>
        </authorList>
    </citation>
    <scope>NUCLEOTIDE SEQUENCE [LARGE SCALE GENOMIC DNA]</scope>
    <source>
        <strain evidence="4">AATW-2023a</strain>
        <tissue evidence="4">Whole specimen</tissue>
    </source>
</reference>
<dbReference type="Proteomes" id="UP001347796">
    <property type="component" value="Unassembled WGS sequence"/>
</dbReference>
<feature type="signal peptide" evidence="3">
    <location>
        <begin position="1"/>
        <end position="26"/>
    </location>
</feature>
<keyword evidence="2" id="KW-0472">Membrane</keyword>
<gene>
    <name evidence="4" type="ORF">SNE40_013637</name>
</gene>
<feature type="compositionally biased region" description="Basic and acidic residues" evidence="1">
    <location>
        <begin position="167"/>
        <end position="176"/>
    </location>
</feature>
<feature type="compositionally biased region" description="Polar residues" evidence="1">
    <location>
        <begin position="177"/>
        <end position="205"/>
    </location>
</feature>
<feature type="transmembrane region" description="Helical" evidence="2">
    <location>
        <begin position="392"/>
        <end position="415"/>
    </location>
</feature>
<feature type="compositionally biased region" description="Low complexity" evidence="1">
    <location>
        <begin position="206"/>
        <end position="224"/>
    </location>
</feature>
<evidence type="ECO:0000313" key="4">
    <source>
        <dbReference type="EMBL" id="KAK6175105.1"/>
    </source>
</evidence>
<evidence type="ECO:0000256" key="1">
    <source>
        <dbReference type="SAM" id="MobiDB-lite"/>
    </source>
</evidence>
<comment type="caution">
    <text evidence="4">The sequence shown here is derived from an EMBL/GenBank/DDBJ whole genome shotgun (WGS) entry which is preliminary data.</text>
</comment>
<organism evidence="4 5">
    <name type="scientific">Patella caerulea</name>
    <name type="common">Rayed Mediterranean limpet</name>
    <dbReference type="NCBI Taxonomy" id="87958"/>
    <lineage>
        <taxon>Eukaryota</taxon>
        <taxon>Metazoa</taxon>
        <taxon>Spiralia</taxon>
        <taxon>Lophotrochozoa</taxon>
        <taxon>Mollusca</taxon>
        <taxon>Gastropoda</taxon>
        <taxon>Patellogastropoda</taxon>
        <taxon>Patelloidea</taxon>
        <taxon>Patellidae</taxon>
        <taxon>Patella</taxon>
    </lineage>
</organism>
<evidence type="ECO:0000256" key="2">
    <source>
        <dbReference type="SAM" id="Phobius"/>
    </source>
</evidence>
<evidence type="ECO:0000313" key="5">
    <source>
        <dbReference type="Proteomes" id="UP001347796"/>
    </source>
</evidence>
<keyword evidence="2" id="KW-0812">Transmembrane</keyword>
<evidence type="ECO:0000256" key="3">
    <source>
        <dbReference type="SAM" id="SignalP"/>
    </source>
</evidence>
<feature type="compositionally biased region" description="Polar residues" evidence="1">
    <location>
        <begin position="97"/>
        <end position="123"/>
    </location>
</feature>
<sequence length="494" mass="53284">MSDVTGFNLLFVCVGFILHHKGSISAVPVGTKQFQVPEVCNEGMSPCPYSEECRTDLKNCPIVTPAALYSPSYSTNDITTDSLQTTTDSLYINRTLDTSSDGTDVISTSESDVTNENVDSTTLPIDEQTTEDTTGDTTHGRSAAEISTDASVVSAVPGDTETTVEQKTTKDFDPHETTSINVSSSSELETTNPSASDETSASTVHPTDPSRTSPSSSMLVSSASPTPPESSPGSTYPLEPKPKDNSTSAPSSNSVILVFKGCLQEKEIFKNAVIADLSKKMDDFSASMGNKGGNYEVYIFNVNVVGGPDNRTVTTEASVVENSVNSTDRRIVPPNEILSALNMKTSGKIFATQNGDLDFICAYSSKDEPCTDLTRHVDKTIIHGGLFEHNKLLFIAIFVVASLGLVLITIGLIYIRCRQRRCSTYVTQEKARLAQSTECIGVNNPLTDSDILREELETSLNQNGAPPIKAEEGWIIPLDQVPERRNSKTEDTKL</sequence>
<accession>A0AAN8JDV3</accession>
<proteinExistence type="predicted"/>
<name>A0AAN8JDV3_PATCE</name>
<keyword evidence="2" id="KW-1133">Transmembrane helix</keyword>
<feature type="chain" id="PRO_5042901957" evidence="3">
    <location>
        <begin position="27"/>
        <end position="494"/>
    </location>
</feature>
<protein>
    <submittedName>
        <fullName evidence="4">Uncharacterized protein</fullName>
    </submittedName>
</protein>
<feature type="region of interest" description="Disordered" evidence="1">
    <location>
        <begin position="97"/>
        <end position="251"/>
    </location>
</feature>
<dbReference type="EMBL" id="JAZGQO010000010">
    <property type="protein sequence ID" value="KAK6175105.1"/>
    <property type="molecule type" value="Genomic_DNA"/>
</dbReference>
<dbReference type="AlphaFoldDB" id="A0AAN8JDV3"/>
<keyword evidence="3" id="KW-0732">Signal</keyword>
<keyword evidence="5" id="KW-1185">Reference proteome</keyword>